<keyword evidence="3" id="KW-1185">Reference proteome</keyword>
<feature type="compositionally biased region" description="Basic and acidic residues" evidence="1">
    <location>
        <begin position="121"/>
        <end position="137"/>
    </location>
</feature>
<evidence type="ECO:0000256" key="1">
    <source>
        <dbReference type="SAM" id="MobiDB-lite"/>
    </source>
</evidence>
<evidence type="ECO:0000313" key="3">
    <source>
        <dbReference type="Proteomes" id="UP000626092"/>
    </source>
</evidence>
<dbReference type="AlphaFoldDB" id="A0A834GD86"/>
<dbReference type="Proteomes" id="UP000626092">
    <property type="component" value="Unassembled WGS sequence"/>
</dbReference>
<feature type="region of interest" description="Disordered" evidence="1">
    <location>
        <begin position="100"/>
        <end position="144"/>
    </location>
</feature>
<feature type="compositionally biased region" description="Basic and acidic residues" evidence="1">
    <location>
        <begin position="101"/>
        <end position="110"/>
    </location>
</feature>
<gene>
    <name evidence="2" type="ORF">RHSIM_Rhsim09G0073900</name>
</gene>
<accession>A0A834GD86</accession>
<comment type="caution">
    <text evidence="2">The sequence shown here is derived from an EMBL/GenBank/DDBJ whole genome shotgun (WGS) entry which is preliminary data.</text>
</comment>
<dbReference type="EMBL" id="WJXA01000009">
    <property type="protein sequence ID" value="KAF7132175.1"/>
    <property type="molecule type" value="Genomic_DNA"/>
</dbReference>
<feature type="region of interest" description="Disordered" evidence="1">
    <location>
        <begin position="53"/>
        <end position="78"/>
    </location>
</feature>
<name>A0A834GD86_RHOSS</name>
<reference evidence="2" key="1">
    <citation type="submission" date="2019-11" db="EMBL/GenBank/DDBJ databases">
        <authorList>
            <person name="Liu Y."/>
            <person name="Hou J."/>
            <person name="Li T.-Q."/>
            <person name="Guan C.-H."/>
            <person name="Wu X."/>
            <person name="Wu H.-Z."/>
            <person name="Ling F."/>
            <person name="Zhang R."/>
            <person name="Shi X.-G."/>
            <person name="Ren J.-P."/>
            <person name="Chen E.-F."/>
            <person name="Sun J.-M."/>
        </authorList>
    </citation>
    <scope>NUCLEOTIDE SEQUENCE</scope>
    <source>
        <strain evidence="2">Adult_tree_wgs_1</strain>
        <tissue evidence="2">Leaves</tissue>
    </source>
</reference>
<organism evidence="2 3">
    <name type="scientific">Rhododendron simsii</name>
    <name type="common">Sims's rhododendron</name>
    <dbReference type="NCBI Taxonomy" id="118357"/>
    <lineage>
        <taxon>Eukaryota</taxon>
        <taxon>Viridiplantae</taxon>
        <taxon>Streptophyta</taxon>
        <taxon>Embryophyta</taxon>
        <taxon>Tracheophyta</taxon>
        <taxon>Spermatophyta</taxon>
        <taxon>Magnoliopsida</taxon>
        <taxon>eudicotyledons</taxon>
        <taxon>Gunneridae</taxon>
        <taxon>Pentapetalae</taxon>
        <taxon>asterids</taxon>
        <taxon>Ericales</taxon>
        <taxon>Ericaceae</taxon>
        <taxon>Ericoideae</taxon>
        <taxon>Rhodoreae</taxon>
        <taxon>Rhododendron</taxon>
    </lineage>
</organism>
<evidence type="ECO:0000313" key="2">
    <source>
        <dbReference type="EMBL" id="KAF7132175.1"/>
    </source>
</evidence>
<sequence>MSQEISQSVGSAMTEIQASNLHLTASMGSLITNVNTMSATMGDLVAIMKEERTGKGLPDLPPQTSVMPHFKPEGEAPTELEPLKQGNIEVEFQEAVNFMTSRKDKGKMPEPRSPCYSEGEDGLKPRRERKPKERVMEEATLEPPRQVKILKRPEPIIKKVDPG</sequence>
<proteinExistence type="predicted"/>
<protein>
    <submittedName>
        <fullName evidence="2">Uncharacterized protein</fullName>
    </submittedName>
</protein>